<dbReference type="AlphaFoldDB" id="A0A0K1E7F3"/>
<evidence type="ECO:0000313" key="2">
    <source>
        <dbReference type="Proteomes" id="UP000067626"/>
    </source>
</evidence>
<evidence type="ECO:0000313" key="1">
    <source>
        <dbReference type="EMBL" id="AKT36597.1"/>
    </source>
</evidence>
<sequence length="71" mass="8083">MKHERANVKALESMHFPGAERITSCSRPTIITTASAGNLITTYPWRVSTRPSYRESFMVEGEWKTLPTLEI</sequence>
<keyword evidence="2" id="KW-1185">Reference proteome</keyword>
<proteinExistence type="predicted"/>
<reference evidence="1 2" key="1">
    <citation type="submission" date="2015-07" db="EMBL/GenBank/DDBJ databases">
        <title>Genome analysis of myxobacterium Chondromyces crocatus Cm c5 reveals a high potential for natural compound synthesis and the genetic basis for the loss of fruiting body formation.</title>
        <authorList>
            <person name="Zaburannyi N."/>
            <person name="Bunk B."/>
            <person name="Maier J."/>
            <person name="Overmann J."/>
            <person name="Mueller R."/>
        </authorList>
    </citation>
    <scope>NUCLEOTIDE SEQUENCE [LARGE SCALE GENOMIC DNA]</scope>
    <source>
        <strain evidence="1 2">Cm c5</strain>
    </source>
</reference>
<accession>A0A0K1E7F3</accession>
<organism evidence="1 2">
    <name type="scientific">Chondromyces crocatus</name>
    <dbReference type="NCBI Taxonomy" id="52"/>
    <lineage>
        <taxon>Bacteria</taxon>
        <taxon>Pseudomonadati</taxon>
        <taxon>Myxococcota</taxon>
        <taxon>Polyangia</taxon>
        <taxon>Polyangiales</taxon>
        <taxon>Polyangiaceae</taxon>
        <taxon>Chondromyces</taxon>
    </lineage>
</organism>
<dbReference type="EMBL" id="CP012159">
    <property type="protein sequence ID" value="AKT36597.1"/>
    <property type="molecule type" value="Genomic_DNA"/>
</dbReference>
<name>A0A0K1E7F3_CHOCO</name>
<protein>
    <submittedName>
        <fullName evidence="1">Uncharacterized protein</fullName>
    </submittedName>
</protein>
<gene>
    <name evidence="1" type="ORF">CMC5_007150</name>
</gene>
<dbReference type="Proteomes" id="UP000067626">
    <property type="component" value="Chromosome"/>
</dbReference>
<dbReference type="KEGG" id="ccro:CMC5_007150"/>